<dbReference type="EMBL" id="VWOJ01000005">
    <property type="protein sequence ID" value="KAA5800952.1"/>
    <property type="molecule type" value="Genomic_DNA"/>
</dbReference>
<dbReference type="AlphaFoldDB" id="A0A5M6Z8I6"/>
<accession>A0A5M6Z8I6</accession>
<protein>
    <recommendedName>
        <fullName evidence="3">Sel1 repeat family protein</fullName>
    </recommendedName>
</protein>
<dbReference type="Proteomes" id="UP000325122">
    <property type="component" value="Unassembled WGS sequence"/>
</dbReference>
<name>A0A5M6Z8I6_9PROT</name>
<evidence type="ECO:0000313" key="1">
    <source>
        <dbReference type="EMBL" id="KAA5800952.1"/>
    </source>
</evidence>
<dbReference type="RefSeq" id="WP_150023971.1">
    <property type="nucleotide sequence ID" value="NZ_VWOJ01000005.1"/>
</dbReference>
<evidence type="ECO:0000313" key="2">
    <source>
        <dbReference type="Proteomes" id="UP000325122"/>
    </source>
</evidence>
<proteinExistence type="predicted"/>
<sequence length="209" mass="22909">MLIAALLAAAFPAPVSLDEIAVYDRLDWPREVTECDRLAAHPDDPERVAEGVAQGDVDLVAARAACEAAVAADPDNPRLNYQLARVNGYAGSHDEGQPFRDAALRAGYPQSLFVVGYIRLTGWDGRPADACYGGELIRRSARAGRFAGLVGFPHYALTGRFAGCPSDQPRIDRDEIARFLDHAEADARGFYQELLVIHLRLRMDERMGE</sequence>
<organism evidence="1 2">
    <name type="scientific">Alkalicaulis satelles</name>
    <dbReference type="NCBI Taxonomy" id="2609175"/>
    <lineage>
        <taxon>Bacteria</taxon>
        <taxon>Pseudomonadati</taxon>
        <taxon>Pseudomonadota</taxon>
        <taxon>Alphaproteobacteria</taxon>
        <taxon>Maricaulales</taxon>
        <taxon>Maricaulaceae</taxon>
        <taxon>Alkalicaulis</taxon>
    </lineage>
</organism>
<evidence type="ECO:0008006" key="3">
    <source>
        <dbReference type="Google" id="ProtNLM"/>
    </source>
</evidence>
<keyword evidence="2" id="KW-1185">Reference proteome</keyword>
<comment type="caution">
    <text evidence="1">The sequence shown here is derived from an EMBL/GenBank/DDBJ whole genome shotgun (WGS) entry which is preliminary data.</text>
</comment>
<gene>
    <name evidence="1" type="ORF">F1654_12870</name>
</gene>
<reference evidence="1 2" key="1">
    <citation type="submission" date="2019-09" db="EMBL/GenBank/DDBJ databases">
        <authorList>
            <person name="Kevbrin V."/>
            <person name="Grouzdev D.S."/>
        </authorList>
    </citation>
    <scope>NUCLEOTIDE SEQUENCE [LARGE SCALE GENOMIC DNA]</scope>
    <source>
        <strain evidence="1 2">G-192</strain>
    </source>
</reference>